<dbReference type="AlphaFoldDB" id="A0AAE1IR02"/>
<organism evidence="1 2">
    <name type="scientific">Acacia crassicarpa</name>
    <name type="common">northern wattle</name>
    <dbReference type="NCBI Taxonomy" id="499986"/>
    <lineage>
        <taxon>Eukaryota</taxon>
        <taxon>Viridiplantae</taxon>
        <taxon>Streptophyta</taxon>
        <taxon>Embryophyta</taxon>
        <taxon>Tracheophyta</taxon>
        <taxon>Spermatophyta</taxon>
        <taxon>Magnoliopsida</taxon>
        <taxon>eudicotyledons</taxon>
        <taxon>Gunneridae</taxon>
        <taxon>Pentapetalae</taxon>
        <taxon>rosids</taxon>
        <taxon>fabids</taxon>
        <taxon>Fabales</taxon>
        <taxon>Fabaceae</taxon>
        <taxon>Caesalpinioideae</taxon>
        <taxon>mimosoid clade</taxon>
        <taxon>Acacieae</taxon>
        <taxon>Acacia</taxon>
    </lineage>
</organism>
<dbReference type="Pfam" id="PF08615">
    <property type="entry name" value="RNase_H2_suC"/>
    <property type="match status" value="1"/>
</dbReference>
<protein>
    <submittedName>
        <fullName evidence="1">Uncharacterized protein</fullName>
    </submittedName>
</protein>
<evidence type="ECO:0000313" key="2">
    <source>
        <dbReference type="Proteomes" id="UP001293593"/>
    </source>
</evidence>
<dbReference type="GO" id="GO:0006401">
    <property type="term" value="P:RNA catabolic process"/>
    <property type="evidence" value="ECO:0007669"/>
    <property type="project" value="InterPro"/>
</dbReference>
<dbReference type="Proteomes" id="UP001293593">
    <property type="component" value="Unassembled WGS sequence"/>
</dbReference>
<reference evidence="1" key="1">
    <citation type="submission" date="2023-10" db="EMBL/GenBank/DDBJ databases">
        <title>Chromosome-level genome of the transformable northern wattle, Acacia crassicarpa.</title>
        <authorList>
            <person name="Massaro I."/>
            <person name="Sinha N.R."/>
            <person name="Poethig S."/>
            <person name="Leichty A.R."/>
        </authorList>
    </citation>
    <scope>NUCLEOTIDE SEQUENCE</scope>
    <source>
        <strain evidence="1">Acra3RX</strain>
        <tissue evidence="1">Leaf</tissue>
    </source>
</reference>
<proteinExistence type="predicted"/>
<dbReference type="PANTHER" id="PTHR47204">
    <property type="entry name" value="OS02G0168900 PROTEIN"/>
    <property type="match status" value="1"/>
</dbReference>
<keyword evidence="2" id="KW-1185">Reference proteome</keyword>
<dbReference type="CDD" id="cd09271">
    <property type="entry name" value="RNase_H2-C"/>
    <property type="match status" value="1"/>
</dbReference>
<dbReference type="InterPro" id="IPR013924">
    <property type="entry name" value="RNase_H2_suC"/>
</dbReference>
<evidence type="ECO:0000313" key="1">
    <source>
        <dbReference type="EMBL" id="KAK4254702.1"/>
    </source>
</evidence>
<dbReference type="PANTHER" id="PTHR47204:SF1">
    <property type="entry name" value="RIBONUCLEASE H2 SUBUNIT C"/>
    <property type="match status" value="1"/>
</dbReference>
<accession>A0AAE1IR02</accession>
<dbReference type="EMBL" id="JAWXYG010000014">
    <property type="protein sequence ID" value="KAK4254702.1"/>
    <property type="molecule type" value="Genomic_DNA"/>
</dbReference>
<dbReference type="GO" id="GO:0032299">
    <property type="term" value="C:ribonuclease H2 complex"/>
    <property type="evidence" value="ECO:0007669"/>
    <property type="project" value="InterPro"/>
</dbReference>
<sequence>MDNGEPLSKMERGTLVTIDLKRDGVEDLTDHFHHLPCCIKSTGPASVSHYFKPKPTGIEVDGLPLQEAYFRGRKLDGTTILLPNEYRGFVLGKKSQDEKNSSTASYSGNSNSWEMKATFQNITYWNHDCLPSQNDDFMRAFHWLTIAKALHTPVTPEDLASTSSTL</sequence>
<name>A0AAE1IR02_9FABA</name>
<dbReference type="Gene3D" id="2.40.128.680">
    <property type="match status" value="1"/>
</dbReference>
<comment type="caution">
    <text evidence="1">The sequence shown here is derived from an EMBL/GenBank/DDBJ whole genome shotgun (WGS) entry which is preliminary data.</text>
</comment>
<gene>
    <name evidence="1" type="ORF">QN277_010045</name>
</gene>